<sequence>MKPRMRYPDLFLSNGVGSTATRMQTGLALLMVSGIALIAVLLVSGQAQMDFSVAQKMSMSVKIHASSAILALVLGGVQLVLPKGRTLHMVFGVLWVLSMILVAGSSLFIQQIFNGSFSPIHLFVPLTAFGLYRGLKPLLQRKFREHGKQMRGVYFGALVIAGLFTFIPGRTMWNLFFGG</sequence>
<feature type="transmembrane region" description="Helical" evidence="1">
    <location>
        <begin position="88"/>
        <end position="109"/>
    </location>
</feature>
<gene>
    <name evidence="2" type="ORF">MNBD_ALPHA06-119</name>
</gene>
<keyword evidence="1" id="KW-1133">Transmembrane helix</keyword>
<protein>
    <recommendedName>
        <fullName evidence="3">DUF2306 domain-containing protein</fullName>
    </recommendedName>
</protein>
<keyword evidence="1" id="KW-0812">Transmembrane</keyword>
<dbReference type="Pfam" id="PF10067">
    <property type="entry name" value="DUF2306"/>
    <property type="match status" value="1"/>
</dbReference>
<dbReference type="AlphaFoldDB" id="A0A3B0R595"/>
<name>A0A3B0R595_9ZZZZ</name>
<feature type="transmembrane region" description="Helical" evidence="1">
    <location>
        <begin position="153"/>
        <end position="173"/>
    </location>
</feature>
<accession>A0A3B0R595</accession>
<dbReference type="InterPro" id="IPR018750">
    <property type="entry name" value="DUF2306_membrane"/>
</dbReference>
<evidence type="ECO:0000313" key="2">
    <source>
        <dbReference type="EMBL" id="VAV86777.1"/>
    </source>
</evidence>
<organism evidence="2">
    <name type="scientific">hydrothermal vent metagenome</name>
    <dbReference type="NCBI Taxonomy" id="652676"/>
    <lineage>
        <taxon>unclassified sequences</taxon>
        <taxon>metagenomes</taxon>
        <taxon>ecological metagenomes</taxon>
    </lineage>
</organism>
<keyword evidence="1" id="KW-0472">Membrane</keyword>
<evidence type="ECO:0000256" key="1">
    <source>
        <dbReference type="SAM" id="Phobius"/>
    </source>
</evidence>
<dbReference type="EMBL" id="UOEE01000011">
    <property type="protein sequence ID" value="VAV86777.1"/>
    <property type="molecule type" value="Genomic_DNA"/>
</dbReference>
<reference evidence="2" key="1">
    <citation type="submission" date="2018-06" db="EMBL/GenBank/DDBJ databases">
        <authorList>
            <person name="Zhirakovskaya E."/>
        </authorList>
    </citation>
    <scope>NUCLEOTIDE SEQUENCE</scope>
</reference>
<feature type="transmembrane region" description="Helical" evidence="1">
    <location>
        <begin position="63"/>
        <end position="81"/>
    </location>
</feature>
<proteinExistence type="predicted"/>
<evidence type="ECO:0008006" key="3">
    <source>
        <dbReference type="Google" id="ProtNLM"/>
    </source>
</evidence>
<feature type="transmembrane region" description="Helical" evidence="1">
    <location>
        <begin position="115"/>
        <end position="132"/>
    </location>
</feature>